<proteinExistence type="predicted"/>
<dbReference type="RefSeq" id="XP_062718202.1">
    <property type="nucleotide sequence ID" value="XM_062868124.1"/>
</dbReference>
<sequence length="410" mass="45597">MFSPRATIQAKRAVRALLQNIHLIHPHHHQNLPGRQYATSLRNAKGQPFRAPSVLKKSRTTSNPTTHRQLFQESDIPALKLIQDFLSHPEQRLYRCISAEECRDVALRFASVARGPKESPAWKGALLRDHNIDPRTLYCAAIPLIAPQGGLGNIGNYMLMTASSLGYTPATLSLIRSLLDASDELFPRLKANLGDAVVRFIQLVRTERSPDVLTLRGLWLLREGHSDAYALKYFDQALEAARRIPDGDADRQHTQQQQQQQRTASTRDPRWTFEGSCHLKRGLILARQGRTDEAIASFKVVALELDLADGYVELAKLLPPDAPERESYLLRAAQSGNSEACRLLALDMAEKAANPRLPWSDRSDAAGMAHEWSQVVVDPKGREELAAQVAEKAKAVFTGAQSGFLWKLAG</sequence>
<accession>A0AAJ0GM21</accession>
<feature type="region of interest" description="Disordered" evidence="1">
    <location>
        <begin position="47"/>
        <end position="66"/>
    </location>
</feature>
<comment type="caution">
    <text evidence="2">The sequence shown here is derived from an EMBL/GenBank/DDBJ whole genome shotgun (WGS) entry which is preliminary data.</text>
</comment>
<keyword evidence="3" id="KW-1185">Reference proteome</keyword>
<dbReference type="Gene3D" id="1.25.40.10">
    <property type="entry name" value="Tetratricopeptide repeat domain"/>
    <property type="match status" value="1"/>
</dbReference>
<reference evidence="2" key="2">
    <citation type="submission" date="2023-06" db="EMBL/GenBank/DDBJ databases">
        <authorList>
            <consortium name="Lawrence Berkeley National Laboratory"/>
            <person name="Mondo S.J."/>
            <person name="Hensen N."/>
            <person name="Bonometti L."/>
            <person name="Westerberg I."/>
            <person name="Brannstrom I.O."/>
            <person name="Guillou S."/>
            <person name="Cros-Aarteil S."/>
            <person name="Calhoun S."/>
            <person name="Haridas S."/>
            <person name="Kuo A."/>
            <person name="Pangilinan J."/>
            <person name="Riley R."/>
            <person name="Labutti K."/>
            <person name="Andreopoulos B."/>
            <person name="Lipzen A."/>
            <person name="Chen C."/>
            <person name="Yanf M."/>
            <person name="Daum C."/>
            <person name="Ng V."/>
            <person name="Clum A."/>
            <person name="Steindorff A."/>
            <person name="Ohm R."/>
            <person name="Martin F."/>
            <person name="Silar P."/>
            <person name="Natvig D."/>
            <person name="Lalanne C."/>
            <person name="Gautier V."/>
            <person name="Ament-Velasquez S.L."/>
            <person name="Kruys A."/>
            <person name="Hutchinson M.I."/>
            <person name="Powell A.J."/>
            <person name="Barry K."/>
            <person name="Miller A.N."/>
            <person name="Grigoriev I.V."/>
            <person name="Debuchy R."/>
            <person name="Gladieux P."/>
            <person name="Thoren M.H."/>
            <person name="Johannesson H."/>
        </authorList>
    </citation>
    <scope>NUCLEOTIDE SEQUENCE</scope>
    <source>
        <strain evidence="2">CBS 333.67</strain>
    </source>
</reference>
<gene>
    <name evidence="2" type="ORF">B0T15DRAFT_514457</name>
</gene>
<dbReference type="GeneID" id="87886953"/>
<name>A0AAJ0GM21_9PEZI</name>
<dbReference type="AlphaFoldDB" id="A0AAJ0GM21"/>
<protein>
    <submittedName>
        <fullName evidence="2">Uncharacterized protein</fullName>
    </submittedName>
</protein>
<evidence type="ECO:0000313" key="2">
    <source>
        <dbReference type="EMBL" id="KAK3302422.1"/>
    </source>
</evidence>
<evidence type="ECO:0000256" key="1">
    <source>
        <dbReference type="SAM" id="MobiDB-lite"/>
    </source>
</evidence>
<evidence type="ECO:0000313" key="3">
    <source>
        <dbReference type="Proteomes" id="UP001273166"/>
    </source>
</evidence>
<dbReference type="SUPFAM" id="SSF48452">
    <property type="entry name" value="TPR-like"/>
    <property type="match status" value="1"/>
</dbReference>
<reference evidence="2" key="1">
    <citation type="journal article" date="2023" name="Mol. Phylogenet. Evol.">
        <title>Genome-scale phylogeny and comparative genomics of the fungal order Sordariales.</title>
        <authorList>
            <person name="Hensen N."/>
            <person name="Bonometti L."/>
            <person name="Westerberg I."/>
            <person name="Brannstrom I.O."/>
            <person name="Guillou S."/>
            <person name="Cros-Aarteil S."/>
            <person name="Calhoun S."/>
            <person name="Haridas S."/>
            <person name="Kuo A."/>
            <person name="Mondo S."/>
            <person name="Pangilinan J."/>
            <person name="Riley R."/>
            <person name="LaButti K."/>
            <person name="Andreopoulos B."/>
            <person name="Lipzen A."/>
            <person name="Chen C."/>
            <person name="Yan M."/>
            <person name="Daum C."/>
            <person name="Ng V."/>
            <person name="Clum A."/>
            <person name="Steindorff A."/>
            <person name="Ohm R.A."/>
            <person name="Martin F."/>
            <person name="Silar P."/>
            <person name="Natvig D.O."/>
            <person name="Lalanne C."/>
            <person name="Gautier V."/>
            <person name="Ament-Velasquez S.L."/>
            <person name="Kruys A."/>
            <person name="Hutchinson M.I."/>
            <person name="Powell A.J."/>
            <person name="Barry K."/>
            <person name="Miller A.N."/>
            <person name="Grigoriev I.V."/>
            <person name="Debuchy R."/>
            <person name="Gladieux P."/>
            <person name="Hiltunen Thoren M."/>
            <person name="Johannesson H."/>
        </authorList>
    </citation>
    <scope>NUCLEOTIDE SEQUENCE</scope>
    <source>
        <strain evidence="2">CBS 333.67</strain>
    </source>
</reference>
<organism evidence="2 3">
    <name type="scientific">Chaetomium strumarium</name>
    <dbReference type="NCBI Taxonomy" id="1170767"/>
    <lineage>
        <taxon>Eukaryota</taxon>
        <taxon>Fungi</taxon>
        <taxon>Dikarya</taxon>
        <taxon>Ascomycota</taxon>
        <taxon>Pezizomycotina</taxon>
        <taxon>Sordariomycetes</taxon>
        <taxon>Sordariomycetidae</taxon>
        <taxon>Sordariales</taxon>
        <taxon>Chaetomiaceae</taxon>
        <taxon>Chaetomium</taxon>
    </lineage>
</organism>
<dbReference type="EMBL" id="JAUDZG010000007">
    <property type="protein sequence ID" value="KAK3302422.1"/>
    <property type="molecule type" value="Genomic_DNA"/>
</dbReference>
<dbReference type="Proteomes" id="UP001273166">
    <property type="component" value="Unassembled WGS sequence"/>
</dbReference>
<dbReference type="InterPro" id="IPR011990">
    <property type="entry name" value="TPR-like_helical_dom_sf"/>
</dbReference>
<feature type="region of interest" description="Disordered" evidence="1">
    <location>
        <begin position="247"/>
        <end position="269"/>
    </location>
</feature>